<protein>
    <submittedName>
        <fullName evidence="1">Uncharacterized protein</fullName>
    </submittedName>
</protein>
<evidence type="ECO:0000313" key="1">
    <source>
        <dbReference type="EMBL" id="RDB28589.1"/>
    </source>
</evidence>
<comment type="caution">
    <text evidence="1">The sequence shown here is derived from an EMBL/GenBank/DDBJ whole genome shotgun (WGS) entry which is preliminary data.</text>
</comment>
<dbReference type="AlphaFoldDB" id="A0A369K1U1"/>
<organism evidence="1 2">
    <name type="scientific">Hypsizygus marmoreus</name>
    <name type="common">White beech mushroom</name>
    <name type="synonym">Agaricus marmoreus</name>
    <dbReference type="NCBI Taxonomy" id="39966"/>
    <lineage>
        <taxon>Eukaryota</taxon>
        <taxon>Fungi</taxon>
        <taxon>Dikarya</taxon>
        <taxon>Basidiomycota</taxon>
        <taxon>Agaricomycotina</taxon>
        <taxon>Agaricomycetes</taxon>
        <taxon>Agaricomycetidae</taxon>
        <taxon>Agaricales</taxon>
        <taxon>Tricholomatineae</taxon>
        <taxon>Lyophyllaceae</taxon>
        <taxon>Hypsizygus</taxon>
    </lineage>
</organism>
<sequence>MPSVVPNHDVLLDFTNDTHDCVTVQLLRDYGRDHNAIVLLNPEETITLVLDSGSVYRYAIKTHTKVVNVTARSWTDTSCQISHLFSRGASSCMTPIDGIRVDRLWRDYRVFVWTDF</sequence>
<evidence type="ECO:0000313" key="2">
    <source>
        <dbReference type="Proteomes" id="UP000076154"/>
    </source>
</evidence>
<gene>
    <name evidence="1" type="ORF">Hypma_015441</name>
</gene>
<name>A0A369K1U1_HYPMA</name>
<dbReference type="InParanoid" id="A0A369K1U1"/>
<proteinExistence type="predicted"/>
<dbReference type="Proteomes" id="UP000076154">
    <property type="component" value="Unassembled WGS sequence"/>
</dbReference>
<keyword evidence="2" id="KW-1185">Reference proteome</keyword>
<dbReference type="OrthoDB" id="3249150at2759"/>
<dbReference type="EMBL" id="LUEZ02000010">
    <property type="protein sequence ID" value="RDB28589.1"/>
    <property type="molecule type" value="Genomic_DNA"/>
</dbReference>
<reference evidence="1" key="1">
    <citation type="submission" date="2018-04" db="EMBL/GenBank/DDBJ databases">
        <title>Whole genome sequencing of Hypsizygus marmoreus.</title>
        <authorList>
            <person name="Choi I.-G."/>
            <person name="Min B."/>
            <person name="Kim J.-G."/>
            <person name="Kim S."/>
            <person name="Oh Y.-L."/>
            <person name="Kong W.-S."/>
            <person name="Park H."/>
            <person name="Jeong J."/>
            <person name="Song E.-S."/>
        </authorList>
    </citation>
    <scope>NUCLEOTIDE SEQUENCE [LARGE SCALE GENOMIC DNA]</scope>
    <source>
        <strain evidence="1">51987-8</strain>
    </source>
</reference>
<accession>A0A369K1U1</accession>